<dbReference type="Gene3D" id="3.30.710.10">
    <property type="entry name" value="Potassium Channel Kv1.1, Chain A"/>
    <property type="match status" value="1"/>
</dbReference>
<evidence type="ECO:0000313" key="11">
    <source>
        <dbReference type="Proteomes" id="UP001149090"/>
    </source>
</evidence>
<dbReference type="SUPFAM" id="SSF54695">
    <property type="entry name" value="POZ domain"/>
    <property type="match status" value="1"/>
</dbReference>
<dbReference type="PROSITE" id="PS50135">
    <property type="entry name" value="ZF_ZZ_2"/>
    <property type="match status" value="1"/>
</dbReference>
<gene>
    <name evidence="10" type="ORF">M0811_04854</name>
</gene>
<keyword evidence="7" id="KW-0175">Coiled coil</keyword>
<dbReference type="InterPro" id="IPR036770">
    <property type="entry name" value="Ankyrin_rpt-contain_sf"/>
</dbReference>
<dbReference type="EMBL" id="JAPDFW010000053">
    <property type="protein sequence ID" value="KAJ5078529.1"/>
    <property type="molecule type" value="Genomic_DNA"/>
</dbReference>
<keyword evidence="1" id="KW-0880">Kelch repeat</keyword>
<dbReference type="Gene3D" id="3.30.60.90">
    <property type="match status" value="1"/>
</dbReference>
<dbReference type="SMART" id="SM00225">
    <property type="entry name" value="BTB"/>
    <property type="match status" value="1"/>
</dbReference>
<reference evidence="10" key="1">
    <citation type="submission" date="2022-10" db="EMBL/GenBank/DDBJ databases">
        <title>Novel sulphate-reducing endosymbionts in the free-living metamonad Anaeramoeba.</title>
        <authorList>
            <person name="Jerlstrom-Hultqvist J."/>
            <person name="Cepicka I."/>
            <person name="Gallot-Lavallee L."/>
            <person name="Salas-Leiva D."/>
            <person name="Curtis B.A."/>
            <person name="Zahonova K."/>
            <person name="Pipaliya S."/>
            <person name="Dacks J."/>
            <person name="Roger A.J."/>
        </authorList>
    </citation>
    <scope>NUCLEOTIDE SEQUENCE</scope>
    <source>
        <strain evidence="10">BMAN</strain>
    </source>
</reference>
<dbReference type="PANTHER" id="PTHR24412">
    <property type="entry name" value="KELCH PROTEIN"/>
    <property type="match status" value="1"/>
</dbReference>
<dbReference type="InterPro" id="IPR000433">
    <property type="entry name" value="Znf_ZZ"/>
</dbReference>
<dbReference type="InterPro" id="IPR000210">
    <property type="entry name" value="BTB/POZ_dom"/>
</dbReference>
<dbReference type="GO" id="GO:0008270">
    <property type="term" value="F:zinc ion binding"/>
    <property type="evidence" value="ECO:0007669"/>
    <property type="project" value="UniProtKB-KW"/>
</dbReference>
<dbReference type="InterPro" id="IPR011333">
    <property type="entry name" value="SKP1/BTB/POZ_sf"/>
</dbReference>
<keyword evidence="2" id="KW-0479">Metal-binding</keyword>
<dbReference type="CDD" id="cd18186">
    <property type="entry name" value="BTB_POZ_ZBTB_KLHL-like"/>
    <property type="match status" value="1"/>
</dbReference>
<dbReference type="Gene3D" id="1.10.287.1490">
    <property type="match status" value="1"/>
</dbReference>
<evidence type="ECO:0000256" key="1">
    <source>
        <dbReference type="ARBA" id="ARBA00022441"/>
    </source>
</evidence>
<dbReference type="SUPFAM" id="SSF48403">
    <property type="entry name" value="Ankyrin repeat"/>
    <property type="match status" value="1"/>
</dbReference>
<keyword evidence="3" id="KW-0677">Repeat</keyword>
<evidence type="ECO:0000256" key="6">
    <source>
        <dbReference type="PROSITE-ProRule" id="PRU00228"/>
    </source>
</evidence>
<evidence type="ECO:0000256" key="5">
    <source>
        <dbReference type="ARBA" id="ARBA00022833"/>
    </source>
</evidence>
<dbReference type="SUPFAM" id="SSF57850">
    <property type="entry name" value="RING/U-box"/>
    <property type="match status" value="1"/>
</dbReference>
<dbReference type="Pfam" id="PF00569">
    <property type="entry name" value="ZZ"/>
    <property type="match status" value="1"/>
</dbReference>
<dbReference type="PROSITE" id="PS01357">
    <property type="entry name" value="ZF_ZZ_1"/>
    <property type="match status" value="1"/>
</dbReference>
<dbReference type="CDD" id="cd02340">
    <property type="entry name" value="ZZ_NBR1_like"/>
    <property type="match status" value="1"/>
</dbReference>
<dbReference type="Proteomes" id="UP001149090">
    <property type="component" value="Unassembled WGS sequence"/>
</dbReference>
<evidence type="ECO:0000256" key="2">
    <source>
        <dbReference type="ARBA" id="ARBA00022723"/>
    </source>
</evidence>
<feature type="domain" description="ZZ-type" evidence="9">
    <location>
        <begin position="606"/>
        <end position="660"/>
    </location>
</feature>
<evidence type="ECO:0000256" key="4">
    <source>
        <dbReference type="ARBA" id="ARBA00022771"/>
    </source>
</evidence>
<name>A0A9Q0LU13_ANAIG</name>
<comment type="caution">
    <text evidence="10">The sequence shown here is derived from an EMBL/GenBank/DDBJ whole genome shotgun (WGS) entry which is preliminary data.</text>
</comment>
<dbReference type="PROSITE" id="PS50097">
    <property type="entry name" value="BTB"/>
    <property type="match status" value="1"/>
</dbReference>
<evidence type="ECO:0000313" key="10">
    <source>
        <dbReference type="EMBL" id="KAJ5078529.1"/>
    </source>
</evidence>
<evidence type="ECO:0000259" key="8">
    <source>
        <dbReference type="PROSITE" id="PS50097"/>
    </source>
</evidence>
<dbReference type="Gene3D" id="1.25.40.20">
    <property type="entry name" value="Ankyrin repeat-containing domain"/>
    <property type="match status" value="1"/>
</dbReference>
<dbReference type="AlphaFoldDB" id="A0A9Q0LU13"/>
<feature type="domain" description="BTB" evidence="8">
    <location>
        <begin position="32"/>
        <end position="97"/>
    </location>
</feature>
<dbReference type="SMART" id="SM00291">
    <property type="entry name" value="ZnF_ZZ"/>
    <property type="match status" value="1"/>
</dbReference>
<organism evidence="10 11">
    <name type="scientific">Anaeramoeba ignava</name>
    <name type="common">Anaerobic marine amoeba</name>
    <dbReference type="NCBI Taxonomy" id="1746090"/>
    <lineage>
        <taxon>Eukaryota</taxon>
        <taxon>Metamonada</taxon>
        <taxon>Anaeramoebidae</taxon>
        <taxon>Anaeramoeba</taxon>
    </lineage>
</organism>
<keyword evidence="4 6" id="KW-0863">Zinc-finger</keyword>
<proteinExistence type="predicted"/>
<dbReference type="Pfam" id="PF00651">
    <property type="entry name" value="BTB"/>
    <property type="match status" value="1"/>
</dbReference>
<keyword evidence="5" id="KW-0862">Zinc</keyword>
<evidence type="ECO:0000256" key="3">
    <source>
        <dbReference type="ARBA" id="ARBA00022737"/>
    </source>
</evidence>
<sequence>MDKTQKKYLYKKINFSFIQTSKNSFESSIKFPDTIIYCGSNKTQFKCHKSILSSHSNYFDLAFKENSFNKVFFPNISKQTMKGILDFIYTSELDFSGLSPLEIWKTSQMFKLDELTQITEDEMSQNLNQDFVFVILQETRKKEKSNLELECYEWIEDHFQDFLESQKIHLLSSKQLMDVIEIRIKYHSEMDLETVFLLLNNWKKSRKSSNQGLSEFRQLKTSSRFKEIVTSLANDFFQKKKNPKILGSDFFDLIPQEILLKAECGIQIGAKRNKVENREEAKKEFQKLKQIRILSRKSAKSNLEIKSLLDSNEKYLNQIENLKKEKKQMKEKITNLGSKFEIEKENLQKQNQNLFQKVGLLEDSLNENKKEKEKLKKRCSQYQSTINSNESRYQDLKQRLLDTKSKFEIEKENLQKQNQNLFQKVGLLEDSLNENKKEKEELKKRCSQYQSTINSNESRYQDLKQKFINLEMEMKQRKEEKVKENFIDKETKTELNHQLAIIAQNGDLSKVMNCIKQGADPHYESQKGIKLMHFFAMKASVSDFKSFLQKTQTTLDNSKTNFGWSIFHFAAHGGNKELYRWLKKKLRKDPKIVNVGLSFTPFGLRLSGFYCDKCHASPIIGTRYHCLICENFDLCEFCKDSQFGRHRITHPLEKNEPQTEFNCD</sequence>
<feature type="coiled-coil region" evidence="7">
    <location>
        <begin position="271"/>
        <end position="480"/>
    </location>
</feature>
<evidence type="ECO:0000259" key="9">
    <source>
        <dbReference type="PROSITE" id="PS50135"/>
    </source>
</evidence>
<dbReference type="InterPro" id="IPR043145">
    <property type="entry name" value="Znf_ZZ_sf"/>
</dbReference>
<protein>
    <submittedName>
        <fullName evidence="10">Btb (Poz) domain-containing 2a-related</fullName>
    </submittedName>
</protein>
<accession>A0A9Q0LU13</accession>
<keyword evidence="11" id="KW-1185">Reference proteome</keyword>
<dbReference type="PANTHER" id="PTHR24412:SF489">
    <property type="entry name" value="RING FINGER DOMAIN AND KELCH REPEAT-CONTAINING PROTEIN DDB_G0271372"/>
    <property type="match status" value="1"/>
</dbReference>
<evidence type="ECO:0000256" key="7">
    <source>
        <dbReference type="SAM" id="Coils"/>
    </source>
</evidence>
<dbReference type="OrthoDB" id="7873042at2759"/>